<evidence type="ECO:0000313" key="3">
    <source>
        <dbReference type="Proteomes" id="UP000247832"/>
    </source>
</evidence>
<reference evidence="2 3" key="1">
    <citation type="submission" date="2018-05" db="EMBL/GenBank/DDBJ databases">
        <title>Genetic diversity of glacier-inhabiting Cryobacterium bacteria in China and description of Cryobacterium mengkeensis sp. nov. and Arthrobacter glacialis sp. nov.</title>
        <authorList>
            <person name="Liu Q."/>
            <person name="Xin Y.-H."/>
        </authorList>
    </citation>
    <scope>NUCLEOTIDE SEQUENCE [LARGE SCALE GENOMIC DNA]</scope>
    <source>
        <strain evidence="2 3">LI2</strain>
    </source>
</reference>
<accession>A0A2V5LMV4</accession>
<evidence type="ECO:0008006" key="4">
    <source>
        <dbReference type="Google" id="ProtNLM"/>
    </source>
</evidence>
<name>A0A2V5LMV4_9MICC</name>
<dbReference type="RefSeq" id="WP_110499818.1">
    <property type="nucleotide sequence ID" value="NZ_QJVD01000003.1"/>
</dbReference>
<gene>
    <name evidence="2" type="ORF">CVV68_04575</name>
</gene>
<evidence type="ECO:0000313" key="2">
    <source>
        <dbReference type="EMBL" id="PYI69070.1"/>
    </source>
</evidence>
<protein>
    <recommendedName>
        <fullName evidence="4">S1 motif domain-containing protein</fullName>
    </recommendedName>
</protein>
<keyword evidence="1" id="KW-0175">Coiled coil</keyword>
<comment type="caution">
    <text evidence="2">The sequence shown here is derived from an EMBL/GenBank/DDBJ whole genome shotgun (WGS) entry which is preliminary data.</text>
</comment>
<evidence type="ECO:0000256" key="1">
    <source>
        <dbReference type="SAM" id="Coils"/>
    </source>
</evidence>
<dbReference type="Proteomes" id="UP000247832">
    <property type="component" value="Unassembled WGS sequence"/>
</dbReference>
<proteinExistence type="predicted"/>
<dbReference type="InterPro" id="IPR012340">
    <property type="entry name" value="NA-bd_OB-fold"/>
</dbReference>
<dbReference type="AlphaFoldDB" id="A0A2V5LMV4"/>
<sequence length="617" mass="65909">MPAQRKWRKPRTAAAPESAVNDAPVLHLPGATVAQRLADGERTLPAIVVSYKADAATQRIDAGTLARLLDGEADVFELQNGEETRNLQDGLPEGLEIYGTGGRAYPAGPGWAASTPEPRLVYPGTNVARLIEDLAADVRAAPLRMEPAAPAPPKAAGTTATGTVGSFAADDNSRALVRLATTGQLAYIRAEDLLPGVPLDWLLTRGQQVTGLLDEETHTLDIRALLQRPGSPVTVYGSGDVALARVKAARATHAVVTLWPDADFRIGIGHISSNELDAAEDLLTEGEVVRVRVLYENGAVVLSMLDVDDDDPHVPAPSLVAGGPPWLAPDRPYTSIFAPPAAPAAAGGTASGWPLGGTGGPEDGTSGEEAGVVLAAEGPALTASERRTALKSTQMELEAARHTIAELLADATRRGATDKIARIWQDRYDAERGKADLEARRHLDAVRQLEALKAELARTNAKLVDARQRRRSAASRSESAPAVLFTDPMEQFDLELRNEWARMVPAVDKAAEPLGVYMVGPHFLASLAQLPAPQRAKAMRAVVDLVADRSGPLRNRKPHVLRENEGAHAPARMRGDDACWRLYVEQGTAAALRLHYWKLKSGGFELHEVVPHDAVKP</sequence>
<dbReference type="SUPFAM" id="SSF50249">
    <property type="entry name" value="Nucleic acid-binding proteins"/>
    <property type="match status" value="1"/>
</dbReference>
<organism evidence="2 3">
    <name type="scientific">Arthrobacter livingstonensis</name>
    <dbReference type="NCBI Taxonomy" id="670078"/>
    <lineage>
        <taxon>Bacteria</taxon>
        <taxon>Bacillati</taxon>
        <taxon>Actinomycetota</taxon>
        <taxon>Actinomycetes</taxon>
        <taxon>Micrococcales</taxon>
        <taxon>Micrococcaceae</taxon>
        <taxon>Arthrobacter</taxon>
    </lineage>
</organism>
<dbReference type="EMBL" id="QJVD01000003">
    <property type="protein sequence ID" value="PYI69070.1"/>
    <property type="molecule type" value="Genomic_DNA"/>
</dbReference>
<feature type="coiled-coil region" evidence="1">
    <location>
        <begin position="442"/>
        <end position="469"/>
    </location>
</feature>
<keyword evidence="3" id="KW-1185">Reference proteome</keyword>
<dbReference type="OrthoDB" id="8452205at2"/>